<dbReference type="GeneID" id="93666448"/>
<accession>A0A0C5BJM4</accession>
<dbReference type="EMBL" id="LBFI01000049">
    <property type="protein sequence ID" value="KKM45053.1"/>
    <property type="molecule type" value="Genomic_DNA"/>
</dbReference>
<dbReference type="PROSITE" id="PS50977">
    <property type="entry name" value="HTH_TETR_2"/>
    <property type="match status" value="1"/>
</dbReference>
<evidence type="ECO:0000256" key="1">
    <source>
        <dbReference type="ARBA" id="ARBA00023125"/>
    </source>
</evidence>
<dbReference type="PANTHER" id="PTHR30055">
    <property type="entry name" value="HTH-TYPE TRANSCRIPTIONAL REGULATOR RUTR"/>
    <property type="match status" value="1"/>
</dbReference>
<dbReference type="Proteomes" id="UP000052979">
    <property type="component" value="Unassembled WGS sequence"/>
</dbReference>
<gene>
    <name evidence="4" type="ORF">VT73_07720</name>
</gene>
<dbReference type="RefSeq" id="WP_042734705.1">
    <property type="nucleotide sequence ID" value="NZ_CP010848.1"/>
</dbReference>
<dbReference type="InterPro" id="IPR009057">
    <property type="entry name" value="Homeodomain-like_sf"/>
</dbReference>
<dbReference type="InterPro" id="IPR036271">
    <property type="entry name" value="Tet_transcr_reg_TetR-rel_C_sf"/>
</dbReference>
<organism evidence="4 5">
    <name type="scientific">Rathayibacter toxicus</name>
    <dbReference type="NCBI Taxonomy" id="145458"/>
    <lineage>
        <taxon>Bacteria</taxon>
        <taxon>Bacillati</taxon>
        <taxon>Actinomycetota</taxon>
        <taxon>Actinomycetes</taxon>
        <taxon>Micrococcales</taxon>
        <taxon>Microbacteriaceae</taxon>
        <taxon>Rathayibacter</taxon>
    </lineage>
</organism>
<feature type="domain" description="HTH tetR-type" evidence="3">
    <location>
        <begin position="5"/>
        <end position="65"/>
    </location>
</feature>
<dbReference type="SUPFAM" id="SSF48498">
    <property type="entry name" value="Tetracyclin repressor-like, C-terminal domain"/>
    <property type="match status" value="1"/>
</dbReference>
<dbReference type="GO" id="GO:0000976">
    <property type="term" value="F:transcription cis-regulatory region binding"/>
    <property type="evidence" value="ECO:0007669"/>
    <property type="project" value="TreeGrafter"/>
</dbReference>
<dbReference type="AlphaFoldDB" id="A0A0C5BJM4"/>
<sequence>MTETPTTRDRILTATVELLAEGGRDAVSTRAISAAAKIQVPTIYRTFGDLRGLLDSAAATVFASALADYEQGEPPTDPVDALRAAWDHHVAFGLAQPHLYALIFTERTGEESEGARLARGVLTSAVRTVAEAGRLTVEVERAGRLVQSAALGCTLTLLVHPDDELSVRSREAVLSTLTTSEVGPADPAARATIAHAVALRTALPGLDVLSAGERALLDEWLLRLAR</sequence>
<name>A0A0C5BJM4_9MICO</name>
<reference evidence="4 5" key="1">
    <citation type="submission" date="2015-04" db="EMBL/GenBank/DDBJ databases">
        <title>Draft genome sequence of Rathayibacter toxicus strain FH-142 (AKA 70134 or CS 32), a Western Australian isolate.</title>
        <authorList>
            <consortium name="Consortium for Microbial Forensics and Genomics (microFORGE)"/>
            <person name="Knight B.M."/>
            <person name="Roberts D.P."/>
            <person name="Lin D."/>
            <person name="Hari K."/>
            <person name="Fletcher J."/>
            <person name="Melcher U."/>
            <person name="Blagden T."/>
            <person name="Luster D.G."/>
            <person name="Sechler A.J."/>
            <person name="Schneider W.L."/>
            <person name="Winegar R.A."/>
        </authorList>
    </citation>
    <scope>NUCLEOTIDE SEQUENCE [LARGE SCALE GENOMIC DNA]</scope>
    <source>
        <strain evidence="4 5">FH142</strain>
    </source>
</reference>
<dbReference type="Gene3D" id="1.10.10.60">
    <property type="entry name" value="Homeodomain-like"/>
    <property type="match status" value="1"/>
</dbReference>
<dbReference type="InterPro" id="IPR050109">
    <property type="entry name" value="HTH-type_TetR-like_transc_reg"/>
</dbReference>
<dbReference type="GO" id="GO:0003700">
    <property type="term" value="F:DNA-binding transcription factor activity"/>
    <property type="evidence" value="ECO:0007669"/>
    <property type="project" value="TreeGrafter"/>
</dbReference>
<dbReference type="InterPro" id="IPR001647">
    <property type="entry name" value="HTH_TetR"/>
</dbReference>
<dbReference type="Pfam" id="PF00440">
    <property type="entry name" value="TetR_N"/>
    <property type="match status" value="1"/>
</dbReference>
<dbReference type="eggNOG" id="COG1309">
    <property type="taxonomic scope" value="Bacteria"/>
</dbReference>
<comment type="caution">
    <text evidence="4">The sequence shown here is derived from an EMBL/GenBank/DDBJ whole genome shotgun (WGS) entry which is preliminary data.</text>
</comment>
<keyword evidence="5" id="KW-1185">Reference proteome</keyword>
<dbReference type="PATRIC" id="fig|145458.7.peg.2166"/>
<dbReference type="PANTHER" id="PTHR30055:SF209">
    <property type="entry name" value="POSSIBLE TRANSCRIPTIONAL REGULATORY PROTEIN (PROBABLY TETR-FAMILY)"/>
    <property type="match status" value="1"/>
</dbReference>
<evidence type="ECO:0000313" key="4">
    <source>
        <dbReference type="EMBL" id="KKM45053.1"/>
    </source>
</evidence>
<dbReference type="KEGG" id="rtc:APU90_07555"/>
<evidence type="ECO:0000313" key="5">
    <source>
        <dbReference type="Proteomes" id="UP000052979"/>
    </source>
</evidence>
<dbReference type="STRING" id="145458.APU90_07555"/>
<protein>
    <recommendedName>
        <fullName evidence="3">HTH tetR-type domain-containing protein</fullName>
    </recommendedName>
</protein>
<dbReference type="Gene3D" id="1.10.357.10">
    <property type="entry name" value="Tetracycline Repressor, domain 2"/>
    <property type="match status" value="1"/>
</dbReference>
<evidence type="ECO:0000256" key="2">
    <source>
        <dbReference type="PROSITE-ProRule" id="PRU00335"/>
    </source>
</evidence>
<evidence type="ECO:0000259" key="3">
    <source>
        <dbReference type="PROSITE" id="PS50977"/>
    </source>
</evidence>
<dbReference type="KEGG" id="rtx:TI83_09510"/>
<proteinExistence type="predicted"/>
<keyword evidence="1 2" id="KW-0238">DNA-binding</keyword>
<dbReference type="SUPFAM" id="SSF46689">
    <property type="entry name" value="Homeodomain-like"/>
    <property type="match status" value="1"/>
</dbReference>
<feature type="DNA-binding region" description="H-T-H motif" evidence="2">
    <location>
        <begin position="28"/>
        <end position="47"/>
    </location>
</feature>